<reference evidence="2" key="1">
    <citation type="submission" date="2016-06" db="EMBL/GenBank/DDBJ databases">
        <title>Parallel loss of symbiosis genes in relatives of nitrogen-fixing non-legume Parasponia.</title>
        <authorList>
            <person name="Van Velzen R."/>
            <person name="Holmer R."/>
            <person name="Bu F."/>
            <person name="Rutten L."/>
            <person name="Van Zeijl A."/>
            <person name="Liu W."/>
            <person name="Santuari L."/>
            <person name="Cao Q."/>
            <person name="Sharma T."/>
            <person name="Shen D."/>
            <person name="Roswanjaya Y."/>
            <person name="Wardhani T."/>
            <person name="Kalhor M.S."/>
            <person name="Jansen J."/>
            <person name="Van den Hoogen J."/>
            <person name="Gungor B."/>
            <person name="Hartog M."/>
            <person name="Hontelez J."/>
            <person name="Verver J."/>
            <person name="Yang W.-C."/>
            <person name="Schijlen E."/>
            <person name="Repin R."/>
            <person name="Schilthuizen M."/>
            <person name="Schranz E."/>
            <person name="Heidstra R."/>
            <person name="Miyata K."/>
            <person name="Fedorova E."/>
            <person name="Kohlen W."/>
            <person name="Bisseling T."/>
            <person name="Smit S."/>
            <person name="Geurts R."/>
        </authorList>
    </citation>
    <scope>NUCLEOTIDE SEQUENCE [LARGE SCALE GENOMIC DNA]</scope>
    <source>
        <strain evidence="2">cv. WU1-14</strain>
    </source>
</reference>
<keyword evidence="2" id="KW-1185">Reference proteome</keyword>
<evidence type="ECO:0000313" key="2">
    <source>
        <dbReference type="Proteomes" id="UP000237105"/>
    </source>
</evidence>
<name>A0A2P5A695_PARAD</name>
<gene>
    <name evidence="1" type="ORF">PanWU01x14_364480</name>
</gene>
<dbReference type="Proteomes" id="UP000237105">
    <property type="component" value="Unassembled WGS sequence"/>
</dbReference>
<proteinExistence type="predicted"/>
<comment type="caution">
    <text evidence="1">The sequence shown here is derived from an EMBL/GenBank/DDBJ whole genome shotgun (WGS) entry which is preliminary data.</text>
</comment>
<evidence type="ECO:0000313" key="1">
    <source>
        <dbReference type="EMBL" id="PON32073.1"/>
    </source>
</evidence>
<dbReference type="OrthoDB" id="10281044at2759"/>
<organism evidence="1 2">
    <name type="scientific">Parasponia andersonii</name>
    <name type="common">Sponia andersonii</name>
    <dbReference type="NCBI Taxonomy" id="3476"/>
    <lineage>
        <taxon>Eukaryota</taxon>
        <taxon>Viridiplantae</taxon>
        <taxon>Streptophyta</taxon>
        <taxon>Embryophyta</taxon>
        <taxon>Tracheophyta</taxon>
        <taxon>Spermatophyta</taxon>
        <taxon>Magnoliopsida</taxon>
        <taxon>eudicotyledons</taxon>
        <taxon>Gunneridae</taxon>
        <taxon>Pentapetalae</taxon>
        <taxon>rosids</taxon>
        <taxon>fabids</taxon>
        <taxon>Rosales</taxon>
        <taxon>Cannabaceae</taxon>
        <taxon>Parasponia</taxon>
    </lineage>
</organism>
<protein>
    <submittedName>
        <fullName evidence="1">Uncharacterized protein</fullName>
    </submittedName>
</protein>
<dbReference type="EMBL" id="JXTB01000872">
    <property type="protein sequence ID" value="PON32073.1"/>
    <property type="molecule type" value="Genomic_DNA"/>
</dbReference>
<dbReference type="AlphaFoldDB" id="A0A2P5A695"/>
<sequence length="114" mass="13984">MEIAELTLWFPETRPWYIICILHIYRLLRRCLPKHCFYNQWRNFLYHSQLALSKSLRLRFKLLQSIDLPTLPYLLMNTRRRIWNCPLCFFHILTQFLLPSGKHRPNLLIITTIQ</sequence>
<accession>A0A2P5A695</accession>